<keyword evidence="2" id="KW-1185">Reference proteome</keyword>
<proteinExistence type="predicted"/>
<dbReference type="HOGENOM" id="CLU_1979260_0_0_9"/>
<dbReference type="eggNOG" id="ENOG5034AUE">
    <property type="taxonomic scope" value="Bacteria"/>
</dbReference>
<dbReference type="STRING" id="221109.gene:10733964"/>
<gene>
    <name evidence="1" type="ordered locus">OB1724</name>
</gene>
<accession>Q8EQH6</accession>
<dbReference type="AlphaFoldDB" id="Q8EQH6"/>
<evidence type="ECO:0000313" key="1">
    <source>
        <dbReference type="EMBL" id="BAC13680.1"/>
    </source>
</evidence>
<dbReference type="KEGG" id="oih:OB1724"/>
<name>Q8EQH6_OCEIH</name>
<sequence length="126" mass="14962">MKKKIFITLLIVSLCINIYFLGKQLLIDQWYVANEEDETILGEMVVKAINSNEYRDISENEQIISIKTSVDRNKGGVFPYHYNIFVFTNKNKHLFSCEDDRCTKVEKYSEMYSDYRDERPKLPFIN</sequence>
<evidence type="ECO:0000313" key="2">
    <source>
        <dbReference type="Proteomes" id="UP000000822"/>
    </source>
</evidence>
<organism evidence="1 2">
    <name type="scientific">Oceanobacillus iheyensis (strain DSM 14371 / CIP 107618 / JCM 11309 / KCTC 3954 / HTE831)</name>
    <dbReference type="NCBI Taxonomy" id="221109"/>
    <lineage>
        <taxon>Bacteria</taxon>
        <taxon>Bacillati</taxon>
        <taxon>Bacillota</taxon>
        <taxon>Bacilli</taxon>
        <taxon>Bacillales</taxon>
        <taxon>Bacillaceae</taxon>
        <taxon>Oceanobacillus</taxon>
    </lineage>
</organism>
<reference evidence="1 2" key="2">
    <citation type="journal article" date="2002" name="Nucleic Acids Res.">
        <title>Genome sequence of Oceanobacillus iheyensis isolated from the Iheya Ridge and its unexpected adaptive capabilities to extreme environments.</title>
        <authorList>
            <person name="Takami H."/>
            <person name="Takaki Y."/>
            <person name="Uchiyama I."/>
        </authorList>
    </citation>
    <scope>NUCLEOTIDE SEQUENCE [LARGE SCALE GENOMIC DNA]</scope>
    <source>
        <strain evidence="2">DSM 14371 / CIP 107618 / JCM 11309 / KCTC 3954 / HTE831</strain>
    </source>
</reference>
<dbReference type="Proteomes" id="UP000000822">
    <property type="component" value="Chromosome"/>
</dbReference>
<protein>
    <submittedName>
        <fullName evidence="1">Uncharacterized protein</fullName>
    </submittedName>
</protein>
<dbReference type="EMBL" id="BA000028">
    <property type="protein sequence ID" value="BAC13680.1"/>
    <property type="molecule type" value="Genomic_DNA"/>
</dbReference>
<dbReference type="OrthoDB" id="2877693at2"/>
<dbReference type="RefSeq" id="WP_011066124.1">
    <property type="nucleotide sequence ID" value="NC_004193.1"/>
</dbReference>
<reference evidence="1 2" key="1">
    <citation type="journal article" date="2001" name="FEMS Microbiol. Lett.">
        <title>Oceanobacillus iheyensis gen. nov., sp. nov., a deep-sea extremely halotolerant and alkaliphilic species isolated from a depth of 1050 m on the Iheya Ridge.</title>
        <authorList>
            <person name="Lu J."/>
            <person name="Nogi Y."/>
            <person name="Takami H."/>
        </authorList>
    </citation>
    <scope>NUCLEOTIDE SEQUENCE [LARGE SCALE GENOMIC DNA]</scope>
    <source>
        <strain evidence="2">DSM 14371 / CIP 107618 / JCM 11309 / KCTC 3954 / HTE831</strain>
    </source>
</reference>